<reference evidence="1 2" key="1">
    <citation type="journal article" date="2023" name="Arcadia Sci">
        <title>De novo assembly of a long-read Amblyomma americanum tick genome.</title>
        <authorList>
            <person name="Chou S."/>
            <person name="Poskanzer K.E."/>
            <person name="Rollins M."/>
            <person name="Thuy-Boun P.S."/>
        </authorList>
    </citation>
    <scope>NUCLEOTIDE SEQUENCE [LARGE SCALE GENOMIC DNA]</scope>
    <source>
        <strain evidence="1">F_SG_1</strain>
        <tissue evidence="1">Salivary glands</tissue>
    </source>
</reference>
<dbReference type="EMBL" id="JARKHS020024153">
    <property type="protein sequence ID" value="KAK8768323.1"/>
    <property type="molecule type" value="Genomic_DNA"/>
</dbReference>
<accession>A0AAQ4E0T3</accession>
<proteinExistence type="predicted"/>
<evidence type="ECO:0000313" key="2">
    <source>
        <dbReference type="Proteomes" id="UP001321473"/>
    </source>
</evidence>
<name>A0AAQ4E0T3_AMBAM</name>
<gene>
    <name evidence="1" type="ORF">V5799_015212</name>
</gene>
<comment type="caution">
    <text evidence="1">The sequence shown here is derived from an EMBL/GenBank/DDBJ whole genome shotgun (WGS) entry which is preliminary data.</text>
</comment>
<evidence type="ECO:0000313" key="1">
    <source>
        <dbReference type="EMBL" id="KAK8768323.1"/>
    </source>
</evidence>
<sequence length="103" mass="12788">MKMRKHEEKRSRKRRFWVHPEWKARKKEGEYHTSYKLMRKDPHMFFQYYRMTPQLFDELHRIIKRDLEHQFLCREPFCSEERLAITIQVPFLSNGHQTGGHGV</sequence>
<dbReference type="AlphaFoldDB" id="A0AAQ4E0T3"/>
<organism evidence="1 2">
    <name type="scientific">Amblyomma americanum</name>
    <name type="common">Lone star tick</name>
    <dbReference type="NCBI Taxonomy" id="6943"/>
    <lineage>
        <taxon>Eukaryota</taxon>
        <taxon>Metazoa</taxon>
        <taxon>Ecdysozoa</taxon>
        <taxon>Arthropoda</taxon>
        <taxon>Chelicerata</taxon>
        <taxon>Arachnida</taxon>
        <taxon>Acari</taxon>
        <taxon>Parasitiformes</taxon>
        <taxon>Ixodida</taxon>
        <taxon>Ixodoidea</taxon>
        <taxon>Ixodidae</taxon>
        <taxon>Amblyomminae</taxon>
        <taxon>Amblyomma</taxon>
    </lineage>
</organism>
<dbReference type="Proteomes" id="UP001321473">
    <property type="component" value="Unassembled WGS sequence"/>
</dbReference>
<protein>
    <submittedName>
        <fullName evidence="1">Uncharacterized protein</fullName>
    </submittedName>
</protein>
<keyword evidence="2" id="KW-1185">Reference proteome</keyword>